<dbReference type="GO" id="GO:0004867">
    <property type="term" value="F:serine-type endopeptidase inhibitor activity"/>
    <property type="evidence" value="ECO:0007669"/>
    <property type="project" value="UniProtKB-UniRule"/>
</dbReference>
<accession>A0A3Q4AQC2</accession>
<dbReference type="CDD" id="cd00109">
    <property type="entry name" value="Kunitz-type"/>
    <property type="match status" value="1"/>
</dbReference>
<dbReference type="PANTHER" id="PTHR10083:SF377">
    <property type="entry name" value="TISSUE FACTOR PATHWAY INHIBITOR"/>
    <property type="match status" value="1"/>
</dbReference>
<dbReference type="Proteomes" id="UP000261620">
    <property type="component" value="Unplaced"/>
</dbReference>
<dbReference type="Pfam" id="PF00014">
    <property type="entry name" value="Kunitz_BPTI"/>
    <property type="match status" value="3"/>
</dbReference>
<dbReference type="PROSITE" id="PS00280">
    <property type="entry name" value="BPTI_KUNITZ_1"/>
    <property type="match status" value="3"/>
</dbReference>
<dbReference type="OMA" id="WWILCAV"/>
<dbReference type="GO" id="GO:0007596">
    <property type="term" value="P:blood coagulation"/>
    <property type="evidence" value="ECO:0007669"/>
    <property type="project" value="UniProtKB-UniRule"/>
</dbReference>
<evidence type="ECO:0000256" key="5">
    <source>
        <dbReference type="ARBA" id="ARBA00023084"/>
    </source>
</evidence>
<keyword evidence="2 8" id="KW-0356">Hemostasis</keyword>
<evidence type="ECO:0000256" key="7">
    <source>
        <dbReference type="ARBA" id="ARBA00023180"/>
    </source>
</evidence>
<feature type="domain" description="BPTI/Kunitz inhibitor" evidence="9">
    <location>
        <begin position="28"/>
        <end position="78"/>
    </location>
</feature>
<dbReference type="PROSITE" id="PS50279">
    <property type="entry name" value="BPTI_KUNITZ_2"/>
    <property type="match status" value="3"/>
</dbReference>
<feature type="domain" description="BPTI/Kunitz inhibitor" evidence="9">
    <location>
        <begin position="87"/>
        <end position="137"/>
    </location>
</feature>
<dbReference type="GO" id="GO:0005615">
    <property type="term" value="C:extracellular space"/>
    <property type="evidence" value="ECO:0007669"/>
    <property type="project" value="TreeGrafter"/>
</dbReference>
<evidence type="ECO:0000256" key="6">
    <source>
        <dbReference type="ARBA" id="ARBA00023157"/>
    </source>
</evidence>
<dbReference type="Ensembl" id="ENSMMOT00000006769.1">
    <property type="protein sequence ID" value="ENSMMOP00000006645.1"/>
    <property type="gene ID" value="ENSMMOG00000005194.1"/>
</dbReference>
<evidence type="ECO:0000256" key="3">
    <source>
        <dbReference type="ARBA" id="ARBA00022737"/>
    </source>
</evidence>
<evidence type="ECO:0000256" key="2">
    <source>
        <dbReference type="ARBA" id="ARBA00022696"/>
    </source>
</evidence>
<dbReference type="PRINTS" id="PR00759">
    <property type="entry name" value="BASICPTASE"/>
</dbReference>
<reference evidence="10" key="2">
    <citation type="submission" date="2025-09" db="UniProtKB">
        <authorList>
            <consortium name="Ensembl"/>
        </authorList>
    </citation>
    <scope>IDENTIFICATION</scope>
</reference>
<evidence type="ECO:0000256" key="1">
    <source>
        <dbReference type="ARBA" id="ARBA00022690"/>
    </source>
</evidence>
<proteinExistence type="predicted"/>
<keyword evidence="11" id="KW-1185">Reference proteome</keyword>
<keyword evidence="5 8" id="KW-0094">Blood coagulation</keyword>
<name>A0A3Q4AQC2_MOLML</name>
<organism evidence="10 11">
    <name type="scientific">Mola mola</name>
    <name type="common">Ocean sunfish</name>
    <name type="synonym">Tetraodon mola</name>
    <dbReference type="NCBI Taxonomy" id="94237"/>
    <lineage>
        <taxon>Eukaryota</taxon>
        <taxon>Metazoa</taxon>
        <taxon>Chordata</taxon>
        <taxon>Craniata</taxon>
        <taxon>Vertebrata</taxon>
        <taxon>Euteleostomi</taxon>
        <taxon>Actinopterygii</taxon>
        <taxon>Neopterygii</taxon>
        <taxon>Teleostei</taxon>
        <taxon>Neoteleostei</taxon>
        <taxon>Acanthomorphata</taxon>
        <taxon>Eupercaria</taxon>
        <taxon>Tetraodontiformes</taxon>
        <taxon>Molidae</taxon>
        <taxon>Mola</taxon>
    </lineage>
</organism>
<dbReference type="InterPro" id="IPR050098">
    <property type="entry name" value="TFPI/VKTCI-like"/>
</dbReference>
<keyword evidence="6" id="KW-1015">Disulfide bond</keyword>
<dbReference type="InterPro" id="IPR020901">
    <property type="entry name" value="Prtase_inh_Kunz-CS"/>
</dbReference>
<keyword evidence="4 8" id="KW-0722">Serine protease inhibitor</keyword>
<sequence length="271" mass="30294">MNLETAMSSSLTSADGAQPELFIFNELCAQRDDSGPCKAILERFFFSVETGSCEPFVYGGCGGNANNFDTLEVCEEMCVVSDDKNPCHLPEAPGPCRALLSRYFFDSKTQRCKQFYYGGCYGNANNFKTLEQCQVKCQNPVKLTKAPEVLTQLGIESRIVQPTVLTGKTECKPHSIPRIYNMHFLLICVLKPTEPCSSPVDRGTCDGAERRFAYNPKVKKCQVFSYSGCGGNENNFILRRDCAIKCRSRKAHGRMIRIRKKNINSIVNRSV</sequence>
<dbReference type="STRING" id="94237.ENSMMOP00000006645"/>
<feature type="domain" description="BPTI/Kunitz inhibitor" evidence="9">
    <location>
        <begin position="196"/>
        <end position="246"/>
    </location>
</feature>
<dbReference type="InterPro" id="IPR002223">
    <property type="entry name" value="Kunitz_BPTI"/>
</dbReference>
<dbReference type="InterPro" id="IPR008296">
    <property type="entry name" value="TFPI-like"/>
</dbReference>
<keyword evidence="7" id="KW-0325">Glycoprotein</keyword>
<keyword evidence="1 8" id="KW-0646">Protease inhibitor</keyword>
<dbReference type="InterPro" id="IPR036880">
    <property type="entry name" value="Kunitz_BPTI_sf"/>
</dbReference>
<dbReference type="PIRSF" id="PIRSF001620">
    <property type="entry name" value="TFPI"/>
    <property type="match status" value="1"/>
</dbReference>
<dbReference type="AlphaFoldDB" id="A0A3Q4AQC2"/>
<dbReference type="PANTHER" id="PTHR10083">
    <property type="entry name" value="KUNITZ-TYPE PROTEASE INHIBITOR-RELATED"/>
    <property type="match status" value="1"/>
</dbReference>
<dbReference type="SMART" id="SM00131">
    <property type="entry name" value="KU"/>
    <property type="match status" value="3"/>
</dbReference>
<evidence type="ECO:0000259" key="9">
    <source>
        <dbReference type="PROSITE" id="PS50279"/>
    </source>
</evidence>
<evidence type="ECO:0000256" key="4">
    <source>
        <dbReference type="ARBA" id="ARBA00022900"/>
    </source>
</evidence>
<evidence type="ECO:0000313" key="11">
    <source>
        <dbReference type="Proteomes" id="UP000261620"/>
    </source>
</evidence>
<evidence type="ECO:0000313" key="10">
    <source>
        <dbReference type="Ensembl" id="ENSMMOP00000006645.1"/>
    </source>
</evidence>
<dbReference type="Gene3D" id="4.10.410.10">
    <property type="entry name" value="Pancreatic trypsin inhibitor Kunitz domain"/>
    <property type="match status" value="3"/>
</dbReference>
<keyword evidence="3" id="KW-0677">Repeat</keyword>
<dbReference type="SUPFAM" id="SSF57362">
    <property type="entry name" value="BPTI-like"/>
    <property type="match status" value="3"/>
</dbReference>
<reference evidence="10" key="1">
    <citation type="submission" date="2025-08" db="UniProtKB">
        <authorList>
            <consortium name="Ensembl"/>
        </authorList>
    </citation>
    <scope>IDENTIFICATION</scope>
</reference>
<dbReference type="FunFam" id="4.10.410.10:FF:000004">
    <property type="entry name" value="Tissue factor pathway inhibitor"/>
    <property type="match status" value="2"/>
</dbReference>
<protein>
    <recommendedName>
        <fullName evidence="8">Tissue factor pathway inhibitor</fullName>
    </recommendedName>
</protein>
<evidence type="ECO:0000256" key="8">
    <source>
        <dbReference type="PIRNR" id="PIRNR001620"/>
    </source>
</evidence>